<comment type="caution">
    <text evidence="4">The sequence shown here is derived from an EMBL/GenBank/DDBJ whole genome shotgun (WGS) entry which is preliminary data.</text>
</comment>
<dbReference type="GO" id="GO:0004674">
    <property type="term" value="F:protein serine/threonine kinase activity"/>
    <property type="evidence" value="ECO:0007669"/>
    <property type="project" value="UniProtKB-KW"/>
</dbReference>
<dbReference type="CDD" id="cd16936">
    <property type="entry name" value="HATPase_RsbW-like"/>
    <property type="match status" value="1"/>
</dbReference>
<feature type="compositionally biased region" description="Low complexity" evidence="2">
    <location>
        <begin position="1"/>
        <end position="15"/>
    </location>
</feature>
<dbReference type="EMBL" id="JABJXA010000046">
    <property type="protein sequence ID" value="MBB1259212.1"/>
    <property type="molecule type" value="Genomic_DNA"/>
</dbReference>
<feature type="region of interest" description="Disordered" evidence="2">
    <location>
        <begin position="1"/>
        <end position="23"/>
    </location>
</feature>
<evidence type="ECO:0000259" key="3">
    <source>
        <dbReference type="Pfam" id="PF13581"/>
    </source>
</evidence>
<dbReference type="PANTHER" id="PTHR35526">
    <property type="entry name" value="ANTI-SIGMA-F FACTOR RSBW-RELATED"/>
    <property type="match status" value="1"/>
</dbReference>
<keyword evidence="1" id="KW-0808">Transferase</keyword>
<proteinExistence type="predicted"/>
<keyword evidence="1" id="KW-0418">Kinase</keyword>
<dbReference type="InterPro" id="IPR036890">
    <property type="entry name" value="HATPase_C_sf"/>
</dbReference>
<reference evidence="5" key="1">
    <citation type="submission" date="2020-05" db="EMBL/GenBank/DDBJ databases">
        <title>Classification of alakaliphilic streptomycetes isolated from an alkaline soil next to Lonar Crater, India and a proposal for the recognition of Streptomyces alkaliterrae sp. nov.</title>
        <authorList>
            <person name="Golinska P."/>
        </authorList>
    </citation>
    <scope>NUCLEOTIDE SEQUENCE [LARGE SCALE GENOMIC DNA]</scope>
    <source>
        <strain evidence="5">OF8</strain>
    </source>
</reference>
<evidence type="ECO:0000256" key="1">
    <source>
        <dbReference type="ARBA" id="ARBA00022527"/>
    </source>
</evidence>
<dbReference type="InterPro" id="IPR003594">
    <property type="entry name" value="HATPase_dom"/>
</dbReference>
<dbReference type="PANTHER" id="PTHR35526:SF3">
    <property type="entry name" value="ANTI-SIGMA-F FACTOR RSBW"/>
    <property type="match status" value="1"/>
</dbReference>
<dbReference type="Proteomes" id="UP000517765">
    <property type="component" value="Unassembled WGS sequence"/>
</dbReference>
<evidence type="ECO:0000313" key="5">
    <source>
        <dbReference type="Proteomes" id="UP000517765"/>
    </source>
</evidence>
<keyword evidence="4" id="KW-0547">Nucleotide-binding</keyword>
<dbReference type="SUPFAM" id="SSF55874">
    <property type="entry name" value="ATPase domain of HSP90 chaperone/DNA topoisomerase II/histidine kinase"/>
    <property type="match status" value="1"/>
</dbReference>
<dbReference type="Gene3D" id="3.30.565.10">
    <property type="entry name" value="Histidine kinase-like ATPase, C-terminal domain"/>
    <property type="match status" value="1"/>
</dbReference>
<dbReference type="InterPro" id="IPR050267">
    <property type="entry name" value="Anti-sigma-factor_SerPK"/>
</dbReference>
<dbReference type="Pfam" id="PF13581">
    <property type="entry name" value="HATPase_c_2"/>
    <property type="match status" value="1"/>
</dbReference>
<keyword evidence="1" id="KW-0723">Serine/threonine-protein kinase</keyword>
<dbReference type="GO" id="GO:0005524">
    <property type="term" value="F:ATP binding"/>
    <property type="evidence" value="ECO:0007669"/>
    <property type="project" value="UniProtKB-KW"/>
</dbReference>
<dbReference type="AlphaFoldDB" id="A0A7W3ZSX7"/>
<evidence type="ECO:0000313" key="4">
    <source>
        <dbReference type="EMBL" id="MBB1259212.1"/>
    </source>
</evidence>
<accession>A0A7W3ZSX7</accession>
<name>A0A7W3ZSX7_9ACTN</name>
<protein>
    <submittedName>
        <fullName evidence="4">ATP-binding protein</fullName>
    </submittedName>
</protein>
<gene>
    <name evidence="4" type="ORF">H3147_10220</name>
</gene>
<sequence>MTTTAARPTSTGTPGYSETMPCEPESARRARLLISAALNTWGIGDLVDTATLVVSELVGNSVQHTPCRLLRVTVSRPAPHCVKIAVTDQSRTVPDMTSPADEAEEGRGLFLVDVLSVRWGYDRHGWGKTVWAELEVPTC</sequence>
<feature type="domain" description="Histidine kinase/HSP90-like ATPase" evidence="3">
    <location>
        <begin position="21"/>
        <end position="132"/>
    </location>
</feature>
<evidence type="ECO:0000256" key="2">
    <source>
        <dbReference type="SAM" id="MobiDB-lite"/>
    </source>
</evidence>
<dbReference type="RefSeq" id="WP_181356303.1">
    <property type="nucleotide sequence ID" value="NZ_JABJXA010000046.1"/>
</dbReference>
<keyword evidence="4" id="KW-0067">ATP-binding</keyword>
<organism evidence="4 5">
    <name type="scientific">Streptomyces alkaliterrae</name>
    <dbReference type="NCBI Taxonomy" id="2213162"/>
    <lineage>
        <taxon>Bacteria</taxon>
        <taxon>Bacillati</taxon>
        <taxon>Actinomycetota</taxon>
        <taxon>Actinomycetes</taxon>
        <taxon>Kitasatosporales</taxon>
        <taxon>Streptomycetaceae</taxon>
        <taxon>Streptomyces</taxon>
    </lineage>
</organism>